<evidence type="ECO:0000256" key="3">
    <source>
        <dbReference type="ARBA" id="ARBA00023274"/>
    </source>
</evidence>
<dbReference type="PANTHER" id="PTHR10724:SF7">
    <property type="entry name" value="SMALL RIBOSOMAL SUBUNIT PROTEIN BS1C"/>
    <property type="match status" value="1"/>
</dbReference>
<dbReference type="GO" id="GO:0003729">
    <property type="term" value="F:mRNA binding"/>
    <property type="evidence" value="ECO:0007669"/>
    <property type="project" value="TreeGrafter"/>
</dbReference>
<feature type="domain" description="S1 motif" evidence="4">
    <location>
        <begin position="104"/>
        <end position="173"/>
    </location>
</feature>
<evidence type="ECO:0000256" key="2">
    <source>
        <dbReference type="ARBA" id="ARBA00022980"/>
    </source>
</evidence>
<feature type="domain" description="S1 motif" evidence="4">
    <location>
        <begin position="20"/>
        <end position="88"/>
    </location>
</feature>
<accession>A0A7W7WAG9</accession>
<dbReference type="GO" id="GO:0006412">
    <property type="term" value="P:translation"/>
    <property type="evidence" value="ECO:0007669"/>
    <property type="project" value="TreeGrafter"/>
</dbReference>
<name>A0A7W7WAG9_9ACTN</name>
<organism evidence="5 6">
    <name type="scientific">Streptosporangium album</name>
    <dbReference type="NCBI Taxonomy" id="47479"/>
    <lineage>
        <taxon>Bacteria</taxon>
        <taxon>Bacillati</taxon>
        <taxon>Actinomycetota</taxon>
        <taxon>Actinomycetes</taxon>
        <taxon>Streptosporangiales</taxon>
        <taxon>Streptosporangiaceae</taxon>
        <taxon>Streptosporangium</taxon>
    </lineage>
</organism>
<dbReference type="Pfam" id="PF00575">
    <property type="entry name" value="S1"/>
    <property type="match status" value="2"/>
</dbReference>
<evidence type="ECO:0000313" key="6">
    <source>
        <dbReference type="Proteomes" id="UP000534286"/>
    </source>
</evidence>
<reference evidence="5 6" key="1">
    <citation type="submission" date="2020-08" db="EMBL/GenBank/DDBJ databases">
        <title>Sequencing the genomes of 1000 actinobacteria strains.</title>
        <authorList>
            <person name="Klenk H.-P."/>
        </authorList>
    </citation>
    <scope>NUCLEOTIDE SEQUENCE [LARGE SCALE GENOMIC DNA]</scope>
    <source>
        <strain evidence="5 6">DSM 43023</strain>
    </source>
</reference>
<evidence type="ECO:0000313" key="5">
    <source>
        <dbReference type="EMBL" id="MBB4939135.1"/>
    </source>
</evidence>
<dbReference type="Proteomes" id="UP000534286">
    <property type="component" value="Unassembled WGS sequence"/>
</dbReference>
<dbReference type="InterPro" id="IPR050437">
    <property type="entry name" value="Ribos_protein_bS1-like"/>
</dbReference>
<comment type="caution">
    <text evidence="5">The sequence shown here is derived from an EMBL/GenBank/DDBJ whole genome shotgun (WGS) entry which is preliminary data.</text>
</comment>
<sequence>MGEKARSDARRAFLCALQNGQVRKGVVSSVVDFGAFVELGGVDGLVSVPNLSWRRFDHPSEVVRVGQEITVTVLQVDVEREQVSLSLKALQPDPLQQFARTQLGRFLSGRVTKVAPIGVFVGVHEGVEGLVPLSEFTAHNIDDPEQVLQLGDEVVVQVVDINIDTRRVSFALQAGKGPIAT</sequence>
<protein>
    <submittedName>
        <fullName evidence="5">Ribosomal protein S1</fullName>
    </submittedName>
</protein>
<dbReference type="InterPro" id="IPR012340">
    <property type="entry name" value="NA-bd_OB-fold"/>
</dbReference>
<evidence type="ECO:0000256" key="1">
    <source>
        <dbReference type="ARBA" id="ARBA00006767"/>
    </source>
</evidence>
<dbReference type="GO" id="GO:1990904">
    <property type="term" value="C:ribonucleoprotein complex"/>
    <property type="evidence" value="ECO:0007669"/>
    <property type="project" value="UniProtKB-KW"/>
</dbReference>
<keyword evidence="2 5" id="KW-0689">Ribosomal protein</keyword>
<keyword evidence="6" id="KW-1185">Reference proteome</keyword>
<dbReference type="InterPro" id="IPR003029">
    <property type="entry name" value="S1_domain"/>
</dbReference>
<proteinExistence type="inferred from homology"/>
<dbReference type="SMART" id="SM00316">
    <property type="entry name" value="S1"/>
    <property type="match status" value="2"/>
</dbReference>
<dbReference type="SUPFAM" id="SSF50249">
    <property type="entry name" value="Nucleic acid-binding proteins"/>
    <property type="match status" value="2"/>
</dbReference>
<comment type="similarity">
    <text evidence="1">Belongs to the bacterial ribosomal protein bS1 family.</text>
</comment>
<dbReference type="PANTHER" id="PTHR10724">
    <property type="entry name" value="30S RIBOSOMAL PROTEIN S1"/>
    <property type="match status" value="1"/>
</dbReference>
<dbReference type="EMBL" id="JACHJU010000001">
    <property type="protein sequence ID" value="MBB4939135.1"/>
    <property type="molecule type" value="Genomic_DNA"/>
</dbReference>
<dbReference type="Gene3D" id="2.40.50.140">
    <property type="entry name" value="Nucleic acid-binding proteins"/>
    <property type="match status" value="2"/>
</dbReference>
<dbReference type="CDD" id="cd05688">
    <property type="entry name" value="S1_RPS1_repeat_ec3"/>
    <property type="match status" value="1"/>
</dbReference>
<dbReference type="GO" id="GO:0003735">
    <property type="term" value="F:structural constituent of ribosome"/>
    <property type="evidence" value="ECO:0007669"/>
    <property type="project" value="TreeGrafter"/>
</dbReference>
<evidence type="ECO:0000259" key="4">
    <source>
        <dbReference type="PROSITE" id="PS50126"/>
    </source>
</evidence>
<dbReference type="PROSITE" id="PS50126">
    <property type="entry name" value="S1"/>
    <property type="match status" value="2"/>
</dbReference>
<dbReference type="AlphaFoldDB" id="A0A7W7WAG9"/>
<keyword evidence="3" id="KW-0687">Ribonucleoprotein</keyword>
<gene>
    <name evidence="5" type="ORF">FHR32_003440</name>
</gene>
<dbReference type="GO" id="GO:0005840">
    <property type="term" value="C:ribosome"/>
    <property type="evidence" value="ECO:0007669"/>
    <property type="project" value="UniProtKB-KW"/>
</dbReference>
<dbReference type="FunFam" id="2.40.50.140:FF:000039">
    <property type="entry name" value="30S ribosomal protein S1"/>
    <property type="match status" value="1"/>
</dbReference>